<evidence type="ECO:0000259" key="3">
    <source>
        <dbReference type="Pfam" id="PF01557"/>
    </source>
</evidence>
<dbReference type="Gene3D" id="3.90.850.10">
    <property type="entry name" value="Fumarylacetoacetase-like, C-terminal domain"/>
    <property type="match status" value="1"/>
</dbReference>
<keyword evidence="2" id="KW-0479">Metal-binding</keyword>
<dbReference type="Pfam" id="PF01557">
    <property type="entry name" value="FAA_hydrolase"/>
    <property type="match status" value="1"/>
</dbReference>
<accession>A0A2J6SAY4</accession>
<evidence type="ECO:0000256" key="1">
    <source>
        <dbReference type="ARBA" id="ARBA00010211"/>
    </source>
</evidence>
<evidence type="ECO:0000313" key="5">
    <source>
        <dbReference type="Proteomes" id="UP000235786"/>
    </source>
</evidence>
<keyword evidence="4" id="KW-0378">Hydrolase</keyword>
<dbReference type="GO" id="GO:0006107">
    <property type="term" value="P:oxaloacetate metabolic process"/>
    <property type="evidence" value="ECO:0007669"/>
    <property type="project" value="UniProtKB-ARBA"/>
</dbReference>
<comment type="similarity">
    <text evidence="1">Belongs to the FAH family.</text>
</comment>
<dbReference type="GO" id="GO:0046872">
    <property type="term" value="F:metal ion binding"/>
    <property type="evidence" value="ECO:0007669"/>
    <property type="project" value="UniProtKB-KW"/>
</dbReference>
<dbReference type="InterPro" id="IPR036663">
    <property type="entry name" value="Fumarylacetoacetase_C_sf"/>
</dbReference>
<evidence type="ECO:0000256" key="2">
    <source>
        <dbReference type="ARBA" id="ARBA00022723"/>
    </source>
</evidence>
<protein>
    <submittedName>
        <fullName evidence="4">Fumarylacetoacetate hydrolase family protein</fullName>
    </submittedName>
</protein>
<dbReference type="AlphaFoldDB" id="A0A2J6SAY4"/>
<dbReference type="FunFam" id="3.90.850.10:FF:000002">
    <property type="entry name" value="2-hydroxyhepta-2,4-diene-1,7-dioate isomerase"/>
    <property type="match status" value="1"/>
</dbReference>
<dbReference type="Proteomes" id="UP000235786">
    <property type="component" value="Unassembled WGS sequence"/>
</dbReference>
<keyword evidence="5" id="KW-1185">Reference proteome</keyword>
<dbReference type="GO" id="GO:0016787">
    <property type="term" value="F:hydrolase activity"/>
    <property type="evidence" value="ECO:0007669"/>
    <property type="project" value="UniProtKB-KW"/>
</dbReference>
<name>A0A2J6SAY4_HYAVF</name>
<organism evidence="4 5">
    <name type="scientific">Hyaloscypha variabilis (strain UAMH 11265 / GT02V1 / F)</name>
    <name type="common">Meliniomyces variabilis</name>
    <dbReference type="NCBI Taxonomy" id="1149755"/>
    <lineage>
        <taxon>Eukaryota</taxon>
        <taxon>Fungi</taxon>
        <taxon>Dikarya</taxon>
        <taxon>Ascomycota</taxon>
        <taxon>Pezizomycotina</taxon>
        <taxon>Leotiomycetes</taxon>
        <taxon>Helotiales</taxon>
        <taxon>Hyaloscyphaceae</taxon>
        <taxon>Hyaloscypha</taxon>
        <taxon>Hyaloscypha variabilis</taxon>
    </lineage>
</organism>
<dbReference type="OrthoDB" id="411064at2759"/>
<dbReference type="SUPFAM" id="SSF56529">
    <property type="entry name" value="FAH"/>
    <property type="match status" value="1"/>
</dbReference>
<gene>
    <name evidence="4" type="ORF">L207DRAFT_479303</name>
</gene>
<feature type="domain" description="Fumarylacetoacetase-like C-terminal" evidence="3">
    <location>
        <begin position="74"/>
        <end position="282"/>
    </location>
</feature>
<reference evidence="4 5" key="1">
    <citation type="submission" date="2016-04" db="EMBL/GenBank/DDBJ databases">
        <title>A degradative enzymes factory behind the ericoid mycorrhizal symbiosis.</title>
        <authorList>
            <consortium name="DOE Joint Genome Institute"/>
            <person name="Martino E."/>
            <person name="Morin E."/>
            <person name="Grelet G."/>
            <person name="Kuo A."/>
            <person name="Kohler A."/>
            <person name="Daghino S."/>
            <person name="Barry K."/>
            <person name="Choi C."/>
            <person name="Cichocki N."/>
            <person name="Clum A."/>
            <person name="Copeland A."/>
            <person name="Hainaut M."/>
            <person name="Haridas S."/>
            <person name="Labutti K."/>
            <person name="Lindquist E."/>
            <person name="Lipzen A."/>
            <person name="Khouja H.-R."/>
            <person name="Murat C."/>
            <person name="Ohm R."/>
            <person name="Olson A."/>
            <person name="Spatafora J."/>
            <person name="Veneault-Fourrey C."/>
            <person name="Henrissat B."/>
            <person name="Grigoriev I."/>
            <person name="Martin F."/>
            <person name="Perotto S."/>
        </authorList>
    </citation>
    <scope>NUCLEOTIDE SEQUENCE [LARGE SCALE GENOMIC DNA]</scope>
    <source>
        <strain evidence="4 5">F</strain>
    </source>
</reference>
<evidence type="ECO:0000313" key="4">
    <source>
        <dbReference type="EMBL" id="PMD47933.1"/>
    </source>
</evidence>
<proteinExistence type="inferred from homology"/>
<dbReference type="InterPro" id="IPR011234">
    <property type="entry name" value="Fumarylacetoacetase-like_C"/>
</dbReference>
<dbReference type="EMBL" id="KZ613938">
    <property type="protein sequence ID" value="PMD47933.1"/>
    <property type="molecule type" value="Genomic_DNA"/>
</dbReference>
<sequence>MALFHRLVRFMDPADQIFFGELGDKVPISQQELVGLETGVFQPGLLPWQEGFKLSGARAKIEKILSPLPSVPQFLCIGLNYRQHAEEANFPIPEFPLVFSKPPDTLAGPYEEIEIPLEAKCMDYEAECCVIIGKDLKSPLPSESLDPYILGYSVGNDVSARYWQDPGRSGGQHGFAKSFDKFAPFGPTIVSPETLGDITKLTMTTRVNGELRQESRLDDLIFSIDQLLRHLSMGRTVKAGTVVMTGTPSGVAAFMKPAPQWLVKGDVVEIMLEGVGTIKNTFV</sequence>
<dbReference type="PANTHER" id="PTHR11820">
    <property type="entry name" value="ACYLPYRUVASE"/>
    <property type="match status" value="1"/>
</dbReference>
<dbReference type="GO" id="GO:0050163">
    <property type="term" value="F:oxaloacetate tautomerase activity"/>
    <property type="evidence" value="ECO:0007669"/>
    <property type="project" value="UniProtKB-ARBA"/>
</dbReference>
<dbReference type="STRING" id="1149755.A0A2J6SAY4"/>